<evidence type="ECO:0000313" key="4">
    <source>
        <dbReference type="Proteomes" id="UP001177023"/>
    </source>
</evidence>
<keyword evidence="2" id="KW-0472">Membrane</keyword>
<comment type="caution">
    <text evidence="3">The sequence shown here is derived from an EMBL/GenBank/DDBJ whole genome shotgun (WGS) entry which is preliminary data.</text>
</comment>
<evidence type="ECO:0000256" key="1">
    <source>
        <dbReference type="SAM" id="MobiDB-lite"/>
    </source>
</evidence>
<keyword evidence="2" id="KW-0812">Transmembrane</keyword>
<dbReference type="AlphaFoldDB" id="A0AA36GBP6"/>
<organism evidence="3 4">
    <name type="scientific">Mesorhabditis spiculigera</name>
    <dbReference type="NCBI Taxonomy" id="96644"/>
    <lineage>
        <taxon>Eukaryota</taxon>
        <taxon>Metazoa</taxon>
        <taxon>Ecdysozoa</taxon>
        <taxon>Nematoda</taxon>
        <taxon>Chromadorea</taxon>
        <taxon>Rhabditida</taxon>
        <taxon>Rhabditina</taxon>
        <taxon>Rhabditomorpha</taxon>
        <taxon>Rhabditoidea</taxon>
        <taxon>Rhabditidae</taxon>
        <taxon>Mesorhabditinae</taxon>
        <taxon>Mesorhabditis</taxon>
    </lineage>
</organism>
<feature type="transmembrane region" description="Helical" evidence="2">
    <location>
        <begin position="134"/>
        <end position="158"/>
    </location>
</feature>
<protein>
    <submittedName>
        <fullName evidence="3">Uncharacterized protein</fullName>
    </submittedName>
</protein>
<feature type="region of interest" description="Disordered" evidence="1">
    <location>
        <begin position="1"/>
        <end position="94"/>
    </location>
</feature>
<reference evidence="3" key="1">
    <citation type="submission" date="2023-06" db="EMBL/GenBank/DDBJ databases">
        <authorList>
            <person name="Delattre M."/>
        </authorList>
    </citation>
    <scope>NUCLEOTIDE SEQUENCE</scope>
    <source>
        <strain evidence="3">AF72</strain>
    </source>
</reference>
<feature type="non-terminal residue" evidence="3">
    <location>
        <position position="1"/>
    </location>
</feature>
<sequence>MPLKLEKEPASFDTVGVRETCKKSPANREIKAETEVKREETVVKNQEIKSDEPKTAVEVEPKTALGATSNSKSASRSNNSNNSEGVEEANDKIPYQELDVKSVAVQIEEPPKLEEAPLIEQPEKAKEGNNLSCFSLSMLIIAVFVSILCVGSAVYIFCF</sequence>
<evidence type="ECO:0000313" key="3">
    <source>
        <dbReference type="EMBL" id="CAJ0582722.1"/>
    </source>
</evidence>
<keyword evidence="2" id="KW-1133">Transmembrane helix</keyword>
<accession>A0AA36GBP6</accession>
<dbReference type="Proteomes" id="UP001177023">
    <property type="component" value="Unassembled WGS sequence"/>
</dbReference>
<feature type="compositionally biased region" description="Basic and acidic residues" evidence="1">
    <location>
        <begin position="19"/>
        <end position="61"/>
    </location>
</feature>
<evidence type="ECO:0000256" key="2">
    <source>
        <dbReference type="SAM" id="Phobius"/>
    </source>
</evidence>
<gene>
    <name evidence="3" type="ORF">MSPICULIGERA_LOCUS20852</name>
</gene>
<feature type="compositionally biased region" description="Basic and acidic residues" evidence="1">
    <location>
        <begin position="1"/>
        <end position="10"/>
    </location>
</feature>
<dbReference type="EMBL" id="CATQJA010002664">
    <property type="protein sequence ID" value="CAJ0582722.1"/>
    <property type="molecule type" value="Genomic_DNA"/>
</dbReference>
<feature type="compositionally biased region" description="Low complexity" evidence="1">
    <location>
        <begin position="69"/>
        <end position="83"/>
    </location>
</feature>
<proteinExistence type="predicted"/>
<keyword evidence="4" id="KW-1185">Reference proteome</keyword>
<name>A0AA36GBP6_9BILA</name>